<name>A0A8H2JD11_MYCMU</name>
<feature type="compositionally biased region" description="Basic and acidic residues" evidence="1">
    <location>
        <begin position="394"/>
        <end position="403"/>
    </location>
</feature>
<dbReference type="AlphaFoldDB" id="A0A8H2JD11"/>
<sequence>MQRCCSGVNFAWSSCTEVPNGGSRGRQGTSDAPARIIRSTPPSPPLTHQRDSTYVTTGDIVARMVARCVSTAIPSSCTDWNCPVAGLNRCSATGFVVALCVAISVQPSAAASVERPDVTFYLQGTCLCDVSPTSREALGLADGYLDSSGTIHGIGYPAGLLFGADAVIGTTKVNATLATVPDGADVTLAGLSQGAIVLNYVKLSRSLQDSFSRRRADNLQFVTFGDPQNTTGGITTKNPALQLFAPNVPRASAYPTTEIVREYDGFSDWPDKPTRLAVLNAVMGIGFVHTDYGSAANPATPGTLTTVRTNAAGGTTTHYVVPTRRLPLTQPLRDAGLNTSLIDALLRPQIDRAYVRRPQVAPREPAARPSIVALAAKALGRAKPAPPQSADASAAREDKEKAPKPKRGFGFRKTRHGGESRR</sequence>
<organism evidence="3">
    <name type="scientific">Mycolicibacterium mucogenicum DSM 44124</name>
    <dbReference type="NCBI Taxonomy" id="1226753"/>
    <lineage>
        <taxon>Bacteria</taxon>
        <taxon>Bacillati</taxon>
        <taxon>Actinomycetota</taxon>
        <taxon>Actinomycetes</taxon>
        <taxon>Mycobacteriales</taxon>
        <taxon>Mycobacteriaceae</taxon>
        <taxon>Mycolicibacterium</taxon>
    </lineage>
</organism>
<proteinExistence type="predicted"/>
<dbReference type="InterPro" id="IPR029058">
    <property type="entry name" value="AB_hydrolase_fold"/>
</dbReference>
<feature type="region of interest" description="Disordered" evidence="1">
    <location>
        <begin position="378"/>
        <end position="422"/>
    </location>
</feature>
<comment type="caution">
    <text evidence="3">The sequence shown here is derived from an EMBL/GenBank/DDBJ whole genome shotgun (WGS) entry which is preliminary data.</text>
</comment>
<feature type="domain" description="PE-PPE" evidence="2">
    <location>
        <begin position="166"/>
        <end position="354"/>
    </location>
</feature>
<dbReference type="Gene3D" id="3.40.50.1820">
    <property type="entry name" value="alpha/beta hydrolase"/>
    <property type="match status" value="1"/>
</dbReference>
<reference evidence="3" key="1">
    <citation type="submission" date="2018-01" db="EMBL/GenBank/DDBJ databases">
        <title>Comparative genomics of Mycobacterium mucogenicum and Mycobacterium neoaurum clade members emphasizing tRNA and non-coding RNA.</title>
        <authorList>
            <person name="Behra P.R.K."/>
            <person name="Pettersson B.M.F."/>
            <person name="Das S."/>
            <person name="Dasgupta S."/>
            <person name="Kirsebom L.A."/>
        </authorList>
    </citation>
    <scope>NUCLEOTIDE SEQUENCE</scope>
    <source>
        <strain evidence="3">DSM 44124</strain>
    </source>
</reference>
<evidence type="ECO:0000259" key="2">
    <source>
        <dbReference type="Pfam" id="PF08237"/>
    </source>
</evidence>
<evidence type="ECO:0000313" key="3">
    <source>
        <dbReference type="EMBL" id="TLH53488.1"/>
    </source>
</evidence>
<gene>
    <name evidence="3" type="ORF">C1S78_14960</name>
</gene>
<dbReference type="EMBL" id="POTL01000001">
    <property type="protein sequence ID" value="TLH53488.1"/>
    <property type="molecule type" value="Genomic_DNA"/>
</dbReference>
<dbReference type="PROSITE" id="PS51257">
    <property type="entry name" value="PROKAR_LIPOPROTEIN"/>
    <property type="match status" value="1"/>
</dbReference>
<protein>
    <submittedName>
        <fullName evidence="3">PE-PPE domain-containing protein</fullName>
    </submittedName>
</protein>
<accession>A0A8H2JD11</accession>
<feature type="compositionally biased region" description="Basic residues" evidence="1">
    <location>
        <begin position="404"/>
        <end position="415"/>
    </location>
</feature>
<dbReference type="InterPro" id="IPR013228">
    <property type="entry name" value="PE-PPE_C"/>
</dbReference>
<feature type="region of interest" description="Disordered" evidence="1">
    <location>
        <begin position="19"/>
        <end position="49"/>
    </location>
</feature>
<evidence type="ECO:0000256" key="1">
    <source>
        <dbReference type="SAM" id="MobiDB-lite"/>
    </source>
</evidence>
<dbReference type="Pfam" id="PF08237">
    <property type="entry name" value="PE-PPE"/>
    <property type="match status" value="1"/>
</dbReference>